<dbReference type="Proteomes" id="UP000774617">
    <property type="component" value="Unassembled WGS sequence"/>
</dbReference>
<evidence type="ECO:0000313" key="1">
    <source>
        <dbReference type="EMBL" id="KAH7057201.1"/>
    </source>
</evidence>
<reference evidence="1 2" key="1">
    <citation type="journal article" date="2021" name="Nat. Commun.">
        <title>Genetic determinants of endophytism in the Arabidopsis root mycobiome.</title>
        <authorList>
            <person name="Mesny F."/>
            <person name="Miyauchi S."/>
            <person name="Thiergart T."/>
            <person name="Pickel B."/>
            <person name="Atanasova L."/>
            <person name="Karlsson M."/>
            <person name="Huettel B."/>
            <person name="Barry K.W."/>
            <person name="Haridas S."/>
            <person name="Chen C."/>
            <person name="Bauer D."/>
            <person name="Andreopoulos W."/>
            <person name="Pangilinan J."/>
            <person name="LaButti K."/>
            <person name="Riley R."/>
            <person name="Lipzen A."/>
            <person name="Clum A."/>
            <person name="Drula E."/>
            <person name="Henrissat B."/>
            <person name="Kohler A."/>
            <person name="Grigoriev I.V."/>
            <person name="Martin F.M."/>
            <person name="Hacquard S."/>
        </authorList>
    </citation>
    <scope>NUCLEOTIDE SEQUENCE [LARGE SCALE GENOMIC DNA]</scope>
    <source>
        <strain evidence="1 2">MPI-SDFR-AT-0080</strain>
    </source>
</reference>
<evidence type="ECO:0008006" key="3">
    <source>
        <dbReference type="Google" id="ProtNLM"/>
    </source>
</evidence>
<organism evidence="1 2">
    <name type="scientific">Macrophomina phaseolina</name>
    <dbReference type="NCBI Taxonomy" id="35725"/>
    <lineage>
        <taxon>Eukaryota</taxon>
        <taxon>Fungi</taxon>
        <taxon>Dikarya</taxon>
        <taxon>Ascomycota</taxon>
        <taxon>Pezizomycotina</taxon>
        <taxon>Dothideomycetes</taxon>
        <taxon>Dothideomycetes incertae sedis</taxon>
        <taxon>Botryosphaeriales</taxon>
        <taxon>Botryosphaeriaceae</taxon>
        <taxon>Macrophomina</taxon>
    </lineage>
</organism>
<proteinExistence type="predicted"/>
<sequence length="146" mass="16001">MVWGLRLWGAAGCRCGTVALAPVIAMLLHHALGRIEFVKCLLCHDEMSDCGEAGIPASASSGYSVSSVRRLRQVKGTIGLHMPRTELALFSLPVYTTLLDHYPEAREHSAIRPPPSFSSPEIFTAAPPMQPQSWRSNCRQNLPCIM</sequence>
<accession>A0ABQ8GIY9</accession>
<gene>
    <name evidence="1" type="ORF">B0J12DRAFT_405812</name>
</gene>
<evidence type="ECO:0000313" key="2">
    <source>
        <dbReference type="Proteomes" id="UP000774617"/>
    </source>
</evidence>
<comment type="caution">
    <text evidence="1">The sequence shown here is derived from an EMBL/GenBank/DDBJ whole genome shotgun (WGS) entry which is preliminary data.</text>
</comment>
<name>A0ABQ8GIY9_9PEZI</name>
<protein>
    <recommendedName>
        <fullName evidence="3">Secreted protein</fullName>
    </recommendedName>
</protein>
<keyword evidence="2" id="KW-1185">Reference proteome</keyword>
<dbReference type="EMBL" id="JAGTJR010000007">
    <property type="protein sequence ID" value="KAH7057201.1"/>
    <property type="molecule type" value="Genomic_DNA"/>
</dbReference>